<sequence>MRATSRLFATVKSASKYLEPNTPTGLTGLTTHPSPRPALIYTYRQTLNKLAQLPKSSVYRQSTEALTKQRLEIIESVKPEGYEQWLQRVRKQIEASPSAYNKLLNEDGSLGSEKLHVEPVDNWDGKITRQDAKFEGPNSLAQAEAKARAVSDEVREKELEDKEGIPPTVEDLEVEPPLTKEQIEGIEQKIGAGLIEEVIQVAEGELDLVGEMLQYQVWEDLEEKTPTGQWVYFERGDRV</sequence>
<dbReference type="GO" id="GO:0005743">
    <property type="term" value="C:mitochondrial inner membrane"/>
    <property type="evidence" value="ECO:0007669"/>
    <property type="project" value="UniProtKB-SubCell"/>
</dbReference>
<keyword evidence="5" id="KW-0999">Mitochondrion inner membrane</keyword>
<dbReference type="AlphaFoldDB" id="A0A0D2H3A7"/>
<protein>
    <recommendedName>
        <fullName evidence="11">NADH-ubiquinone oxidoreductase 29.9 kDa subunit, mitochondrial</fullName>
    </recommendedName>
</protein>
<dbReference type="STRING" id="1442368.A0A0D2H3A7"/>
<organism evidence="9 10">
    <name type="scientific">Fonsecaea pedrosoi CBS 271.37</name>
    <dbReference type="NCBI Taxonomy" id="1442368"/>
    <lineage>
        <taxon>Eukaryota</taxon>
        <taxon>Fungi</taxon>
        <taxon>Dikarya</taxon>
        <taxon>Ascomycota</taxon>
        <taxon>Pezizomycotina</taxon>
        <taxon>Eurotiomycetes</taxon>
        <taxon>Chaetothyriomycetidae</taxon>
        <taxon>Chaetothyriales</taxon>
        <taxon>Herpotrichiellaceae</taxon>
        <taxon>Fonsecaea</taxon>
    </lineage>
</organism>
<evidence type="ECO:0000256" key="6">
    <source>
        <dbReference type="ARBA" id="ARBA00022982"/>
    </source>
</evidence>
<keyword evidence="6" id="KW-0249">Electron transport</keyword>
<dbReference type="PANTHER" id="PTHR12653:SF0">
    <property type="entry name" value="NADH DEHYDROGENASE [UBIQUINONE] 1 ALPHA SUBCOMPLEX SUBUNIT 5"/>
    <property type="match status" value="1"/>
</dbReference>
<keyword evidence="4" id="KW-0679">Respiratory chain</keyword>
<keyword evidence="8" id="KW-0472">Membrane</keyword>
<dbReference type="RefSeq" id="XP_013289158.1">
    <property type="nucleotide sequence ID" value="XM_013433704.1"/>
</dbReference>
<dbReference type="VEuPathDB" id="FungiDB:Z517_00740"/>
<evidence type="ECO:0000256" key="3">
    <source>
        <dbReference type="ARBA" id="ARBA00022448"/>
    </source>
</evidence>
<keyword evidence="3" id="KW-0813">Transport</keyword>
<evidence type="ECO:0000313" key="9">
    <source>
        <dbReference type="EMBL" id="KIW85350.1"/>
    </source>
</evidence>
<proteinExistence type="inferred from homology"/>
<evidence type="ECO:0000313" key="10">
    <source>
        <dbReference type="Proteomes" id="UP000053029"/>
    </source>
</evidence>
<dbReference type="InterPro" id="IPR006806">
    <property type="entry name" value="NDUFA5"/>
</dbReference>
<evidence type="ECO:0000256" key="2">
    <source>
        <dbReference type="ARBA" id="ARBA00010261"/>
    </source>
</evidence>
<name>A0A0D2H3A7_9EURO</name>
<keyword evidence="7" id="KW-0496">Mitochondrion</keyword>
<gene>
    <name evidence="9" type="ORF">Z517_00740</name>
</gene>
<comment type="subcellular location">
    <subcellularLocation>
        <location evidence="1">Mitochondrion inner membrane</location>
        <topology evidence="1">Peripheral membrane protein</topology>
        <orientation evidence="1">Matrix side</orientation>
    </subcellularLocation>
</comment>
<evidence type="ECO:0008006" key="11">
    <source>
        <dbReference type="Google" id="ProtNLM"/>
    </source>
</evidence>
<dbReference type="PANTHER" id="PTHR12653">
    <property type="entry name" value="NADH-UBIQUINONE OXIDOREDUCTASE 13 KD-B SUBUNIT"/>
    <property type="match status" value="1"/>
</dbReference>
<dbReference type="GeneID" id="25300230"/>
<reference evidence="9 10" key="1">
    <citation type="submission" date="2015-01" db="EMBL/GenBank/DDBJ databases">
        <title>The Genome Sequence of Fonsecaea pedrosoi CBS 271.37.</title>
        <authorList>
            <consortium name="The Broad Institute Genomics Platform"/>
            <person name="Cuomo C."/>
            <person name="de Hoog S."/>
            <person name="Gorbushina A."/>
            <person name="Stielow B."/>
            <person name="Teixiera M."/>
            <person name="Abouelleil A."/>
            <person name="Chapman S.B."/>
            <person name="Priest M."/>
            <person name="Young S.K."/>
            <person name="Wortman J."/>
            <person name="Nusbaum C."/>
            <person name="Birren B."/>
        </authorList>
    </citation>
    <scope>NUCLEOTIDE SEQUENCE [LARGE SCALE GENOMIC DNA]</scope>
    <source>
        <strain evidence="9 10">CBS 271.37</strain>
    </source>
</reference>
<dbReference type="EMBL" id="KN846969">
    <property type="protein sequence ID" value="KIW85350.1"/>
    <property type="molecule type" value="Genomic_DNA"/>
</dbReference>
<evidence type="ECO:0000256" key="7">
    <source>
        <dbReference type="ARBA" id="ARBA00023128"/>
    </source>
</evidence>
<dbReference type="GO" id="GO:0022904">
    <property type="term" value="P:respiratory electron transport chain"/>
    <property type="evidence" value="ECO:0007669"/>
    <property type="project" value="InterPro"/>
</dbReference>
<accession>A0A0D2H3A7</accession>
<evidence type="ECO:0000256" key="4">
    <source>
        <dbReference type="ARBA" id="ARBA00022660"/>
    </source>
</evidence>
<dbReference type="Pfam" id="PF04716">
    <property type="entry name" value="ETC_C1_NDUFA5"/>
    <property type="match status" value="1"/>
</dbReference>
<dbReference type="Proteomes" id="UP000053029">
    <property type="component" value="Unassembled WGS sequence"/>
</dbReference>
<comment type="similarity">
    <text evidence="2">Belongs to the complex I NDUFA5 subunit family.</text>
</comment>
<keyword evidence="10" id="KW-1185">Reference proteome</keyword>
<dbReference type="HOGENOM" id="CLU_084284_0_0_1"/>
<evidence type="ECO:0000256" key="8">
    <source>
        <dbReference type="ARBA" id="ARBA00023136"/>
    </source>
</evidence>
<evidence type="ECO:0000256" key="1">
    <source>
        <dbReference type="ARBA" id="ARBA00004443"/>
    </source>
</evidence>
<dbReference type="OrthoDB" id="286811at2759"/>
<evidence type="ECO:0000256" key="5">
    <source>
        <dbReference type="ARBA" id="ARBA00022792"/>
    </source>
</evidence>